<dbReference type="OrthoDB" id="8813321at2759"/>
<evidence type="ECO:0000313" key="2">
    <source>
        <dbReference type="Proteomes" id="UP000265120"/>
    </source>
</evidence>
<dbReference type="PANTHER" id="PTHR15196">
    <property type="entry name" value="CILIARY NEUROTROPHIC FACTOR"/>
    <property type="match status" value="1"/>
</dbReference>
<name>A0A3P8UV02_CYNSE</name>
<dbReference type="Ensembl" id="ENSCSET00000007083.1">
    <property type="protein sequence ID" value="ENSCSEP00000007008.1"/>
    <property type="gene ID" value="ENSCSEG00000004533.1"/>
</dbReference>
<dbReference type="AlphaFoldDB" id="A0A3P8UV02"/>
<protein>
    <submittedName>
        <fullName evidence="1">Ciliary neurotrophic factor</fullName>
    </submittedName>
</protein>
<dbReference type="Proteomes" id="UP000265120">
    <property type="component" value="Chromosome 9"/>
</dbReference>
<sequence length="202" mass="22975">MAHRRSRHISVTEPSRTTMTRTTAIAEQLHYECCVLLELYKKKESFTTDVLVADGRLVTVPPPSSQLDTTDKLWRLHSALLQCSSLLEIAIIKEEEELGGGKTGDYESQRKTVKERLSFLLVSMGELRKAVDGSVSLTPTLEGLKLDGPTALFELKLWIYRIFEELDYWTKMVISTLQGLSSVLAKERARTTRMRSTRNARR</sequence>
<dbReference type="GO" id="GO:0070120">
    <property type="term" value="P:ciliary neurotrophic factor-mediated signaling pathway"/>
    <property type="evidence" value="ECO:0007669"/>
    <property type="project" value="InterPro"/>
</dbReference>
<accession>A0A3P8UV02</accession>
<dbReference type="GO" id="GO:0005127">
    <property type="term" value="F:ciliary neurotrophic factor receptor binding"/>
    <property type="evidence" value="ECO:0007669"/>
    <property type="project" value="InterPro"/>
</dbReference>
<dbReference type="OMA" id="DKLWRLH"/>
<dbReference type="GeneID" id="103383696"/>
<dbReference type="Gene3D" id="1.20.1250.10">
    <property type="match status" value="1"/>
</dbReference>
<dbReference type="RefSeq" id="XP_008315164.1">
    <property type="nucleotide sequence ID" value="XM_008316942.3"/>
</dbReference>
<proteinExistence type="predicted"/>
<dbReference type="KEGG" id="csem:103383696"/>
<dbReference type="STRING" id="244447.ENSCSEP00000007008"/>
<dbReference type="SUPFAM" id="SSF47266">
    <property type="entry name" value="4-helical cytokines"/>
    <property type="match status" value="1"/>
</dbReference>
<keyword evidence="2" id="KW-1185">Reference proteome</keyword>
<reference evidence="1" key="2">
    <citation type="submission" date="2025-08" db="UniProtKB">
        <authorList>
            <consortium name="Ensembl"/>
        </authorList>
    </citation>
    <scope>IDENTIFICATION</scope>
</reference>
<dbReference type="PANTHER" id="PTHR15196:SF1">
    <property type="entry name" value="CILIARY NEUROTROPHIC FACTOR"/>
    <property type="match status" value="1"/>
</dbReference>
<dbReference type="InterPro" id="IPR009079">
    <property type="entry name" value="4_helix_cytokine-like_core"/>
</dbReference>
<dbReference type="GeneTree" id="ENSGT00540000073610"/>
<dbReference type="GO" id="GO:0043524">
    <property type="term" value="P:negative regulation of neuron apoptotic process"/>
    <property type="evidence" value="ECO:0007669"/>
    <property type="project" value="InterPro"/>
</dbReference>
<dbReference type="InterPro" id="IPR000151">
    <property type="entry name" value="Ciliary_neurotrophic_fac_CNTF"/>
</dbReference>
<organism evidence="1 2">
    <name type="scientific">Cynoglossus semilaevis</name>
    <name type="common">Tongue sole</name>
    <dbReference type="NCBI Taxonomy" id="244447"/>
    <lineage>
        <taxon>Eukaryota</taxon>
        <taxon>Metazoa</taxon>
        <taxon>Chordata</taxon>
        <taxon>Craniata</taxon>
        <taxon>Vertebrata</taxon>
        <taxon>Euteleostomi</taxon>
        <taxon>Actinopterygii</taxon>
        <taxon>Neopterygii</taxon>
        <taxon>Teleostei</taxon>
        <taxon>Neoteleostei</taxon>
        <taxon>Acanthomorphata</taxon>
        <taxon>Carangaria</taxon>
        <taxon>Pleuronectiformes</taxon>
        <taxon>Pleuronectoidei</taxon>
        <taxon>Cynoglossidae</taxon>
        <taxon>Cynoglossinae</taxon>
        <taxon>Cynoglossus</taxon>
    </lineage>
</organism>
<reference evidence="1 2" key="1">
    <citation type="journal article" date="2014" name="Nat. Genet.">
        <title>Whole-genome sequence of a flatfish provides insights into ZW sex chromosome evolution and adaptation to a benthic lifestyle.</title>
        <authorList>
            <person name="Chen S."/>
            <person name="Zhang G."/>
            <person name="Shao C."/>
            <person name="Huang Q."/>
            <person name="Liu G."/>
            <person name="Zhang P."/>
            <person name="Song W."/>
            <person name="An N."/>
            <person name="Chalopin D."/>
            <person name="Volff J.N."/>
            <person name="Hong Y."/>
            <person name="Li Q."/>
            <person name="Sha Z."/>
            <person name="Zhou H."/>
            <person name="Xie M."/>
            <person name="Yu Q."/>
            <person name="Liu Y."/>
            <person name="Xiang H."/>
            <person name="Wang N."/>
            <person name="Wu K."/>
            <person name="Yang C."/>
            <person name="Zhou Q."/>
            <person name="Liao X."/>
            <person name="Yang L."/>
            <person name="Hu Q."/>
            <person name="Zhang J."/>
            <person name="Meng L."/>
            <person name="Jin L."/>
            <person name="Tian Y."/>
            <person name="Lian J."/>
            <person name="Yang J."/>
            <person name="Miao G."/>
            <person name="Liu S."/>
            <person name="Liang Z."/>
            <person name="Yan F."/>
            <person name="Li Y."/>
            <person name="Sun B."/>
            <person name="Zhang H."/>
            <person name="Zhang J."/>
            <person name="Zhu Y."/>
            <person name="Du M."/>
            <person name="Zhao Y."/>
            <person name="Schartl M."/>
            <person name="Tang Q."/>
            <person name="Wang J."/>
        </authorList>
    </citation>
    <scope>NUCLEOTIDE SEQUENCE</scope>
</reference>
<dbReference type="InParanoid" id="A0A3P8UV02"/>
<evidence type="ECO:0000313" key="1">
    <source>
        <dbReference type="Ensembl" id="ENSCSEP00000007008.1"/>
    </source>
</evidence>
<reference evidence="1" key="3">
    <citation type="submission" date="2025-09" db="UniProtKB">
        <authorList>
            <consortium name="Ensembl"/>
        </authorList>
    </citation>
    <scope>IDENTIFICATION</scope>
</reference>